<dbReference type="GO" id="GO:0005739">
    <property type="term" value="C:mitochondrion"/>
    <property type="evidence" value="ECO:0007669"/>
    <property type="project" value="TreeGrafter"/>
</dbReference>
<dbReference type="Gene3D" id="3.30.200.20">
    <property type="entry name" value="Phosphorylase Kinase, domain 1"/>
    <property type="match status" value="1"/>
</dbReference>
<dbReference type="Gene3D" id="3.90.1200.10">
    <property type="match status" value="1"/>
</dbReference>
<dbReference type="Proteomes" id="UP000076449">
    <property type="component" value="Chromosome I"/>
</dbReference>
<dbReference type="InterPro" id="IPR051035">
    <property type="entry name" value="Mito_inheritance_9"/>
</dbReference>
<dbReference type="EMBL" id="CM002798">
    <property type="protein sequence ID" value="KZN93767.1"/>
    <property type="molecule type" value="Genomic_DNA"/>
</dbReference>
<protein>
    <submittedName>
        <fullName evidence="2">Altered inheritance of mitochondria protein</fullName>
    </submittedName>
</protein>
<dbReference type="PANTHER" id="PTHR36091">
    <property type="entry name" value="ALTERED INHERITANCE OF MITOCHONDRIA PROTEIN 9, MITOCHONDRIAL"/>
    <property type="match status" value="1"/>
</dbReference>
<evidence type="ECO:0000259" key="1">
    <source>
        <dbReference type="Pfam" id="PF01636"/>
    </source>
</evidence>
<organism evidence="2">
    <name type="scientific">Penicillium chrysogenum</name>
    <name type="common">Penicillium notatum</name>
    <dbReference type="NCBI Taxonomy" id="5076"/>
    <lineage>
        <taxon>Eukaryota</taxon>
        <taxon>Fungi</taxon>
        <taxon>Dikarya</taxon>
        <taxon>Ascomycota</taxon>
        <taxon>Pezizomycotina</taxon>
        <taxon>Eurotiomycetes</taxon>
        <taxon>Eurotiomycetidae</taxon>
        <taxon>Eurotiales</taxon>
        <taxon>Aspergillaceae</taxon>
        <taxon>Penicillium</taxon>
        <taxon>Penicillium chrysogenum species complex</taxon>
    </lineage>
</organism>
<accession>A0A161ZMJ8</accession>
<feature type="domain" description="Aminoglycoside phosphotransferase" evidence="1">
    <location>
        <begin position="74"/>
        <end position="349"/>
    </location>
</feature>
<dbReference type="AlphaFoldDB" id="A0A161ZMJ8"/>
<dbReference type="PANTHER" id="PTHR36091:SF2">
    <property type="entry name" value="AMINOGLYCOSIDE PHOSPHOTRANSFERASE DOMAIN-CONTAINING PROTEIN"/>
    <property type="match status" value="1"/>
</dbReference>
<dbReference type="InterPro" id="IPR011009">
    <property type="entry name" value="Kinase-like_dom_sf"/>
</dbReference>
<proteinExistence type="predicted"/>
<dbReference type="SUPFAM" id="SSF56112">
    <property type="entry name" value="Protein kinase-like (PK-like)"/>
    <property type="match status" value="1"/>
</dbReference>
<dbReference type="PhylomeDB" id="A0A161ZMJ8"/>
<evidence type="ECO:0000313" key="2">
    <source>
        <dbReference type="EMBL" id="KZN93767.1"/>
    </source>
</evidence>
<gene>
    <name evidence="2" type="ORF">EN45_039530</name>
</gene>
<reference evidence="2" key="1">
    <citation type="journal article" date="2014" name="Genome Announc.">
        <title>Complete sequencing and chromosome-scale genome assembly of the industrial progenitor strain P2niaD18 from the penicillin producer Penicillium chrysogenum.</title>
        <authorList>
            <person name="Specht T."/>
            <person name="Dahlmann T.A."/>
            <person name="Zadra I."/>
            <person name="Kurnsteiner H."/>
            <person name="Kuck U."/>
        </authorList>
    </citation>
    <scope>NUCLEOTIDE SEQUENCE [LARGE SCALE GENOMIC DNA]</scope>
    <source>
        <strain evidence="2">P2niaD18</strain>
    </source>
</reference>
<name>A0A161ZMJ8_PENCH</name>
<dbReference type="Pfam" id="PF01636">
    <property type="entry name" value="APH"/>
    <property type="match status" value="1"/>
</dbReference>
<dbReference type="InterPro" id="IPR002575">
    <property type="entry name" value="Aminoglycoside_PTrfase"/>
</dbReference>
<sequence>MRAISRLFKRPYKTLPGKVSSWGGNHDLFEHSSGRFLFNEKLRRAERHLTFDVDALARAVCHSVSRHLNDMVSITKLAEGGFNRVLQITFDDGYAVLARLPYNTTVPKHHAVASEAATLAFLRSHGVPVPKVLGYSPDHANAVGAEYILLEKIDGTPLSDQWFSMDTKTRVKIMKQIVEVEKQFMSIGFPANGSLYYRRDLSYSSRAIPVSQNSDLSSPEQIVIGPTAQYEWWYQERALLEIDRGPWSTFTTCFEAPARREMDFCERFGKPRLHVERYLRELHQFQKRSPAQHQLLLSDYLKLAPYLEVPPDHPLSRPTLRHPDFSPNNILVNASSDVVGIIDWQHAVVLPLCLCAGIPKHFQNWGDPLSETLAKPEVKLPENFDQLSQEEQAMVQETMRKRIVHFYYAALTMTRLPDHFDAFRDENSMLRAKLFHYAGAPWEGDSVSLKHAIIQTYRNWPMYLDGESKHTQSAEIPVRYSEEEIEQCLDDYKQEQDKLQELAEMRDIIDTDALGWVPNEDELERSMAVIKAIKEGLMANSSTGIEKTALLDHFPFDDHDEHV</sequence>